<evidence type="ECO:0000256" key="16">
    <source>
        <dbReference type="PIRSR" id="PIRSR000550-2"/>
    </source>
</evidence>
<evidence type="ECO:0000256" key="11">
    <source>
        <dbReference type="ARBA" id="ARBA00022833"/>
    </source>
</evidence>
<dbReference type="InterPro" id="IPR008271">
    <property type="entry name" value="Ser/Thr_kinase_AS"/>
</dbReference>
<evidence type="ECO:0000256" key="12">
    <source>
        <dbReference type="ARBA" id="ARBA00022837"/>
    </source>
</evidence>
<evidence type="ECO:0000256" key="3">
    <source>
        <dbReference type="ARBA" id="ARBA00022527"/>
    </source>
</evidence>
<feature type="active site" description="Proton acceptor" evidence="15">
    <location>
        <position position="475"/>
    </location>
</feature>
<organism evidence="24">
    <name type="scientific">Acanthascus dawsoni</name>
    <name type="common">Boot sponge</name>
    <name type="synonym">Rhabdocalyptus dawsoni</name>
    <dbReference type="NCBI Taxonomy" id="472225"/>
    <lineage>
        <taxon>Eukaryota</taxon>
        <taxon>Metazoa</taxon>
        <taxon>Porifera</taxon>
        <taxon>Hexactinellida</taxon>
        <taxon>Hexasterophora</taxon>
        <taxon>Lyssacinosida</taxon>
        <taxon>Rossellidae</taxon>
        <taxon>Acanthascus</taxon>
        <taxon>Rhabdocalyptus</taxon>
    </lineage>
</organism>
<keyword evidence="6 18" id="KW-0479">Metal-binding</keyword>
<comment type="similarity">
    <text evidence="1 14">Belongs to the protein kinase superfamily. AGC Ser/Thr protein kinase family. PKC subfamily.</text>
</comment>
<evidence type="ECO:0000259" key="22">
    <source>
        <dbReference type="PROSITE" id="PS50081"/>
    </source>
</evidence>
<feature type="domain" description="Phorbol-ester/DAG-type" evidence="22">
    <location>
        <begin position="100"/>
        <end position="152"/>
    </location>
</feature>
<dbReference type="PROSITE" id="PS00479">
    <property type="entry name" value="ZF_DAG_PE_1"/>
    <property type="match status" value="1"/>
</dbReference>
<dbReference type="FunFam" id="3.30.200.20:FF:000103">
    <property type="entry name" value="Protein kinase C"/>
    <property type="match status" value="1"/>
</dbReference>
<dbReference type="PIRSF" id="PIRSF000550">
    <property type="entry name" value="PKC_alpha"/>
    <property type="match status" value="1"/>
</dbReference>
<keyword evidence="10 14" id="KW-0418">Kinase</keyword>
<dbReference type="PROSITE" id="PS51285">
    <property type="entry name" value="AGC_KINASE_CTER"/>
    <property type="match status" value="1"/>
</dbReference>
<sequence length="697" mass="79377">MAVVDPEEEISGRRVDIARRRAIREKKRVVIKDHSFEQHFFKQPTYCSHCRNFIYGVGRQGFECVQCGYVLHRHCVDLVAFNCPKSVKGIAVLKKGEGKVHDFQVHSYGKFTFCDHCGQMLYGLYRQGYQCGDPDCGINVHSYCKPFVANLCGTHSNEKYGRLQMNIRFNEMNERDPVIVIDIKQGKNLLPSDADGMSNPYCQVSMLDKKAKVVITHKTEVAEQSLAPIFNESFVIPFNPSKCERMSVEVMDFSGKFLGGMSFGLSELTNFKKPEDIWFTLYNDNVAKHLNNRTIIESDEAEIKRLIDQVATVRYSSSPTKSLPLTQSLGACVIPGMTSDDVMVLEQYKLLGVLGKGAFGKVFMAESSDLTEEIFALKVMHKELVFDFDAVDCTMMEKLVLALEDKNKPPFLTALKASFQDQENLYMVMEFLSGGDLLFHLLKSIRFTDERSKFYIAEISLAIFFLHSKEIIYRDLKPDNVLLSAEGHIKLADFGLCKEGIKNGKSTTRTYCGTLDYMAPEILQRKDYDNAVDMWSLGVMLYEMLAGRTPFDARTEEMVVTNIKNRAPSFPNNFSKEAIKLITVLLKKVPKERLGFDPVDGQKQFQANKYFSDIDWDMLNKQQVEPPFIPTIKGKKSTANFDKEFTQASNKITKSASRNTIMQHEDFDGFEYTSPDLRQAMRIKREATEQIENEATN</sequence>
<keyword evidence="7" id="KW-0677">Repeat</keyword>
<evidence type="ECO:0000256" key="6">
    <source>
        <dbReference type="ARBA" id="ARBA00022723"/>
    </source>
</evidence>
<dbReference type="PROSITE" id="PS00107">
    <property type="entry name" value="PROTEIN_KINASE_ATP"/>
    <property type="match status" value="1"/>
</dbReference>
<dbReference type="SMART" id="SM00220">
    <property type="entry name" value="S_TKc"/>
    <property type="match status" value="1"/>
</dbReference>
<dbReference type="Gene3D" id="2.60.40.150">
    <property type="entry name" value="C2 domain"/>
    <property type="match status" value="1"/>
</dbReference>
<proteinExistence type="evidence at transcript level"/>
<dbReference type="PROSITE" id="PS50004">
    <property type="entry name" value="C2"/>
    <property type="match status" value="1"/>
</dbReference>
<evidence type="ECO:0000259" key="23">
    <source>
        <dbReference type="PROSITE" id="PS51285"/>
    </source>
</evidence>
<dbReference type="InterPro" id="IPR014375">
    <property type="entry name" value="Protein_kinase_C_a/b/g"/>
</dbReference>
<dbReference type="InterPro" id="IPR020454">
    <property type="entry name" value="DAG/PE-bd"/>
</dbReference>
<feature type="domain" description="Phorbol-ester/DAG-type" evidence="22">
    <location>
        <begin position="33"/>
        <end position="83"/>
    </location>
</feature>
<feature type="binding site" evidence="17">
    <location>
        <begin position="354"/>
        <end position="362"/>
    </location>
    <ligand>
        <name>ATP</name>
        <dbReference type="ChEBI" id="CHEBI:30616"/>
    </ligand>
</feature>
<dbReference type="EC" id="2.7.11.13" evidence="2 14"/>
<dbReference type="Pfam" id="PF00069">
    <property type="entry name" value="Pkinase"/>
    <property type="match status" value="1"/>
</dbReference>
<dbReference type="PROSITE" id="PS00108">
    <property type="entry name" value="PROTEIN_KINASE_ST"/>
    <property type="match status" value="1"/>
</dbReference>
<comment type="cofactor">
    <cofactor evidence="18">
        <name>Ca(2+)</name>
        <dbReference type="ChEBI" id="CHEBI:29108"/>
    </cofactor>
    <text evidence="18">Binds 3 Ca(2+) ions per subunit. The ions are bound to the C2 domain.</text>
</comment>
<dbReference type="CDD" id="cd20792">
    <property type="entry name" value="C1_cPKC_nPKC_rpt1"/>
    <property type="match status" value="1"/>
</dbReference>
<dbReference type="SMART" id="SM00239">
    <property type="entry name" value="C2"/>
    <property type="match status" value="1"/>
</dbReference>
<dbReference type="SUPFAM" id="SSF57889">
    <property type="entry name" value="Cysteine-rich domain"/>
    <property type="match status" value="2"/>
</dbReference>
<dbReference type="Gene3D" id="1.10.510.10">
    <property type="entry name" value="Transferase(Phosphotransferase) domain 1"/>
    <property type="match status" value="1"/>
</dbReference>
<keyword evidence="3 14" id="KW-0723">Serine/threonine-protein kinase</keyword>
<dbReference type="SUPFAM" id="SSF49562">
    <property type="entry name" value="C2 domain (Calcium/lipid-binding domain, CaLB)"/>
    <property type="match status" value="1"/>
</dbReference>
<reference evidence="24" key="1">
    <citation type="journal article" date="1998" name="J. Mol. Evol.">
        <title>Phylogenetic position of the Hexactinellida within the phylum Porifera based on the amino acid sequence of the protein kinase C from Rhabdocalyptus dawsoni.</title>
        <authorList>
            <person name="Kruse M."/>
            <person name="Leys S.P."/>
            <person name="Muller I.M."/>
            <person name="Muller W.E."/>
        </authorList>
    </citation>
    <scope>NUCLEOTIDE SEQUENCE</scope>
</reference>
<keyword evidence="12 18" id="KW-0106">Calcium</keyword>
<evidence type="ECO:0000256" key="13">
    <source>
        <dbReference type="ARBA" id="ARBA00022840"/>
    </source>
</evidence>
<dbReference type="InterPro" id="IPR046349">
    <property type="entry name" value="C1-like_sf"/>
</dbReference>
<keyword evidence="8 14" id="KW-0547">Nucleotide-binding</keyword>
<evidence type="ECO:0000256" key="8">
    <source>
        <dbReference type="ARBA" id="ARBA00022741"/>
    </source>
</evidence>
<comment type="catalytic activity">
    <reaction evidence="14">
        <text>L-threonyl-[protein] + ATP = O-phospho-L-threonyl-[protein] + ADP + H(+)</text>
        <dbReference type="Rhea" id="RHEA:46608"/>
        <dbReference type="Rhea" id="RHEA-COMP:11060"/>
        <dbReference type="Rhea" id="RHEA-COMP:11605"/>
        <dbReference type="ChEBI" id="CHEBI:15378"/>
        <dbReference type="ChEBI" id="CHEBI:30013"/>
        <dbReference type="ChEBI" id="CHEBI:30616"/>
        <dbReference type="ChEBI" id="CHEBI:61977"/>
        <dbReference type="ChEBI" id="CHEBI:456216"/>
        <dbReference type="EC" id="2.7.11.13"/>
    </reaction>
</comment>
<evidence type="ECO:0000256" key="15">
    <source>
        <dbReference type="PIRSR" id="PIRSR000550-1"/>
    </source>
</evidence>
<feature type="binding site" evidence="18">
    <location>
        <position position="252"/>
    </location>
    <ligand>
        <name>Ca(2+)</name>
        <dbReference type="ChEBI" id="CHEBI:29108"/>
        <label>3</label>
    </ligand>
</feature>
<evidence type="ECO:0000256" key="17">
    <source>
        <dbReference type="PIRSR" id="PIRSR000550-3"/>
    </source>
</evidence>
<dbReference type="PANTHER" id="PTHR24351">
    <property type="entry name" value="RIBOSOMAL PROTEIN S6 KINASE"/>
    <property type="match status" value="1"/>
</dbReference>
<keyword evidence="13 14" id="KW-0067">ATP-binding</keyword>
<dbReference type="InterPro" id="IPR035892">
    <property type="entry name" value="C2_domain_sf"/>
</dbReference>
<evidence type="ECO:0000256" key="2">
    <source>
        <dbReference type="ARBA" id="ARBA00012429"/>
    </source>
</evidence>
<evidence type="ECO:0000256" key="4">
    <source>
        <dbReference type="ARBA" id="ARBA00022553"/>
    </source>
</evidence>
<evidence type="ECO:0000256" key="5">
    <source>
        <dbReference type="ARBA" id="ARBA00022679"/>
    </source>
</evidence>
<dbReference type="InterPro" id="IPR000961">
    <property type="entry name" value="AGC-kinase_C"/>
</dbReference>
<dbReference type="Gene3D" id="3.30.200.20">
    <property type="entry name" value="Phosphorylase Kinase, domain 1"/>
    <property type="match status" value="1"/>
</dbReference>
<dbReference type="InterPro" id="IPR000008">
    <property type="entry name" value="C2_dom"/>
</dbReference>
<dbReference type="EMBL" id="Y13229">
    <property type="protein sequence ID" value="CAA73682.1"/>
    <property type="molecule type" value="mRNA"/>
</dbReference>
<name>O96942_ACADA</name>
<keyword evidence="4" id="KW-0597">Phosphoprotein</keyword>
<keyword evidence="5 14" id="KW-0808">Transferase</keyword>
<dbReference type="InterPro" id="IPR002219">
    <property type="entry name" value="PKC_DAG/PE"/>
</dbReference>
<dbReference type="GO" id="GO:0004697">
    <property type="term" value="F:diacylglycerol-dependent serine/threonine kinase activity"/>
    <property type="evidence" value="ECO:0007669"/>
    <property type="project" value="UniProtKB-EC"/>
</dbReference>
<dbReference type="InterPro" id="IPR017892">
    <property type="entry name" value="Pkinase_C"/>
</dbReference>
<dbReference type="GO" id="GO:0005524">
    <property type="term" value="F:ATP binding"/>
    <property type="evidence" value="ECO:0007669"/>
    <property type="project" value="UniProtKB-UniRule"/>
</dbReference>
<dbReference type="Pfam" id="PF00168">
    <property type="entry name" value="C2"/>
    <property type="match status" value="1"/>
</dbReference>
<dbReference type="SUPFAM" id="SSF56112">
    <property type="entry name" value="Protein kinase-like (PK-like)"/>
    <property type="match status" value="1"/>
</dbReference>
<dbReference type="PRINTS" id="PR00008">
    <property type="entry name" value="DAGPEDOMAIN"/>
</dbReference>
<dbReference type="InterPro" id="IPR000719">
    <property type="entry name" value="Prot_kinase_dom"/>
</dbReference>
<dbReference type="InterPro" id="IPR011009">
    <property type="entry name" value="Kinase-like_dom_sf"/>
</dbReference>
<dbReference type="Pfam" id="PF00433">
    <property type="entry name" value="Pkinase_C"/>
    <property type="match status" value="1"/>
</dbReference>
<dbReference type="AlphaFoldDB" id="O96942"/>
<evidence type="ECO:0000313" key="24">
    <source>
        <dbReference type="EMBL" id="CAA73682.1"/>
    </source>
</evidence>
<dbReference type="FunFam" id="1.10.510.10:FF:000048">
    <property type="entry name" value="Protein kinase C"/>
    <property type="match status" value="1"/>
</dbReference>
<feature type="domain" description="Protein kinase" evidence="21">
    <location>
        <begin position="348"/>
        <end position="611"/>
    </location>
</feature>
<evidence type="ECO:0000256" key="14">
    <source>
        <dbReference type="PIRNR" id="PIRNR000550"/>
    </source>
</evidence>
<feature type="binding site" evidence="17 19">
    <location>
        <position position="378"/>
    </location>
    <ligand>
        <name>ATP</name>
        <dbReference type="ChEBI" id="CHEBI:30616"/>
    </ligand>
</feature>
<dbReference type="PROSITE" id="PS50011">
    <property type="entry name" value="PROTEIN_KINASE_DOM"/>
    <property type="match status" value="1"/>
</dbReference>
<dbReference type="CDD" id="cd20793">
    <property type="entry name" value="C1_cPKC_nPKC_rpt2"/>
    <property type="match status" value="1"/>
</dbReference>
<evidence type="ECO:0000256" key="19">
    <source>
        <dbReference type="PROSITE-ProRule" id="PRU10141"/>
    </source>
</evidence>
<evidence type="ECO:0000259" key="21">
    <source>
        <dbReference type="PROSITE" id="PS50011"/>
    </source>
</evidence>
<feature type="binding site" evidence="16">
    <location>
        <position position="201"/>
    </location>
    <ligand>
        <name>a 1,2-diacyl-sn-glycero-3-phospho-(1D-myo-inositol-4,5-bisphosphate)</name>
        <dbReference type="ChEBI" id="CHEBI:58456"/>
    </ligand>
</feature>
<protein>
    <recommendedName>
        <fullName evidence="2 14">Protein kinase C</fullName>
        <ecNumber evidence="2 14">2.7.11.13</ecNumber>
    </recommendedName>
</protein>
<dbReference type="PROSITE" id="PS50081">
    <property type="entry name" value="ZF_DAG_PE_2"/>
    <property type="match status" value="2"/>
</dbReference>
<keyword evidence="9" id="KW-0863">Zinc-finger</keyword>
<dbReference type="InterPro" id="IPR017441">
    <property type="entry name" value="Protein_kinase_ATP_BS"/>
</dbReference>
<dbReference type="GO" id="GO:0008270">
    <property type="term" value="F:zinc ion binding"/>
    <property type="evidence" value="ECO:0007669"/>
    <property type="project" value="UniProtKB-KW"/>
</dbReference>
<dbReference type="Pfam" id="PF00130">
    <property type="entry name" value="C1_1"/>
    <property type="match status" value="2"/>
</dbReference>
<evidence type="ECO:0000256" key="9">
    <source>
        <dbReference type="ARBA" id="ARBA00022771"/>
    </source>
</evidence>
<feature type="domain" description="AGC-kinase C-terminal" evidence="23">
    <location>
        <begin position="612"/>
        <end position="682"/>
    </location>
</feature>
<evidence type="ECO:0000256" key="10">
    <source>
        <dbReference type="ARBA" id="ARBA00022777"/>
    </source>
</evidence>
<keyword evidence="11" id="KW-0862">Zinc</keyword>
<evidence type="ECO:0000259" key="20">
    <source>
        <dbReference type="PROSITE" id="PS50004"/>
    </source>
</evidence>
<feature type="domain" description="C2" evidence="20">
    <location>
        <begin position="159"/>
        <end position="279"/>
    </location>
</feature>
<feature type="binding site" evidence="18">
    <location>
        <position position="193"/>
    </location>
    <ligand>
        <name>Ca(2+)</name>
        <dbReference type="ChEBI" id="CHEBI:29108"/>
        <label>2</label>
    </ligand>
</feature>
<evidence type="ECO:0000256" key="1">
    <source>
        <dbReference type="ARBA" id="ARBA00005490"/>
    </source>
</evidence>
<dbReference type="SMART" id="SM00109">
    <property type="entry name" value="C1"/>
    <property type="match status" value="2"/>
</dbReference>
<accession>O96942</accession>
<dbReference type="SMART" id="SM00133">
    <property type="entry name" value="S_TK_X"/>
    <property type="match status" value="1"/>
</dbReference>
<evidence type="ECO:0000256" key="18">
    <source>
        <dbReference type="PIRSR" id="PIRSR000550-4"/>
    </source>
</evidence>
<dbReference type="Gene3D" id="3.30.60.20">
    <property type="match status" value="2"/>
</dbReference>
<evidence type="ECO:0000256" key="7">
    <source>
        <dbReference type="ARBA" id="ARBA00022737"/>
    </source>
</evidence>